<dbReference type="FunCoup" id="I2H518">
    <property type="interactions" value="38"/>
</dbReference>
<feature type="transmembrane region" description="Helical" evidence="6">
    <location>
        <begin position="920"/>
        <end position="939"/>
    </location>
</feature>
<reference evidence="8 9" key="1">
    <citation type="journal article" date="2011" name="Proc. Natl. Acad. Sci. U.S.A.">
        <title>Evolutionary erosion of yeast sex chromosomes by mating-type switching accidents.</title>
        <authorList>
            <person name="Gordon J.L."/>
            <person name="Armisen D."/>
            <person name="Proux-Wera E."/>
            <person name="Oheigeartaigh S.S."/>
            <person name="Byrne K.P."/>
            <person name="Wolfe K.H."/>
        </authorList>
    </citation>
    <scope>NUCLEOTIDE SEQUENCE [LARGE SCALE GENOMIC DNA]</scope>
    <source>
        <strain evidence="9">ATCC 34711 / CBS 6284 / DSM 70876 / NBRC 10599 / NRRL Y-10934 / UCD 77-7</strain>
    </source>
</reference>
<dbReference type="PANTHER" id="PTHR46140:SF1">
    <property type="entry name" value="VACUOLAR TRANSPORTER CHAPERONE COMPLEX SUBUNIT 4-RELATED"/>
    <property type="match status" value="1"/>
</dbReference>
<dbReference type="InterPro" id="IPR051572">
    <property type="entry name" value="VTC_Complex_Subunit"/>
</dbReference>
<proteinExistence type="predicted"/>
<sequence>MKFGAQILDRSVPEWKYYNIDYNLVKNNIKRITTFDQGSNRDESGFKDSLNQLKSLFANQLQTINLFVSLKLKEITNRLYSIENYLSSSKKTNYRGKYRHELNQCNSELQKLSRFLILQKIAIRKLFKKLLKYTPVEYKQLSLKAINSIKHSSEYTVGYEGITFSNLQLDPYLQEISVILEQVESDSCDTKLNKKPSLNSLLKNNPINPSLQFDSLFLTDSIPIQRLIISSEDIQQFKFILLDNNFQFLNNSDSLVSQLLQNNSKDDLLRQWGNNNSLNLFPNMTQKVNNDSIVMCNVGGIKDHLITTNSKIYEMLSRGTSLETTTSTTTTNKKDQIIMDFIKKNNLKLSTLKITFQRSRFVSTSLDQPYLLVIDSNITIQDDSIDYLRDCILLTEDSFVEIKKLNKNININMNVNNNNNHNNNDSTVQNQHLTLCTQTSINDNSNIHKIMDLLNNNDKIQCFPLQDNDSLWKIVLLFNSSFKGPKNSIDSVKKNFFQVLLNDKYIIPQNETLSNSEFFQLGNHFFKQDVCKKYKLPGKNKLSTNPTSYSSLKIKTKLKQKPIFKQTTRYWNEFDDGDDYSSFDNSSQLEIQVNGYQDKGFIVFNKTFIKKMYNLGLTVRKCLGMKNNNNEIYKRLLNENLNRNKVVSNSLQRKSMSTLSTSSSPLLTISGYDHLNYGSTSTNNSRTNSPIDDTTINSAINNTIINSNFNSTVGTIVNSNTSTNANNYNNCNNNTRTNSTSFTHDNSLANNRTNSSLFINTNSFANNINSNSFVSTRNNSLGTTHNNSMSNTRNSSFAHLDYLTTNESETETENNQDIRQLLQFRDQDIEASDAVYEYKHDKVVTFMYLFTLLISCLTSGVILGIILALFTGDGSTDTDLANESLLITIIISSLLVSLFLSSLSLLLLFSRFTLAPIWHYIVEFTIFLSVTCTVCYGIIEIFL</sequence>
<evidence type="ECO:0000256" key="1">
    <source>
        <dbReference type="ARBA" id="ARBA00004128"/>
    </source>
</evidence>
<dbReference type="EMBL" id="HE806320">
    <property type="protein sequence ID" value="CCH61470.1"/>
    <property type="molecule type" value="Genomic_DNA"/>
</dbReference>
<dbReference type="GO" id="GO:0016237">
    <property type="term" value="P:microautophagy"/>
    <property type="evidence" value="ECO:0007669"/>
    <property type="project" value="TreeGrafter"/>
</dbReference>
<evidence type="ECO:0000256" key="6">
    <source>
        <dbReference type="SAM" id="Phobius"/>
    </source>
</evidence>
<name>I2H518_HENB6</name>
<accession>I2H518</accession>
<dbReference type="HOGENOM" id="CLU_016933_0_0_1"/>
<dbReference type="OMA" id="IRYWNEF"/>
<keyword evidence="3 6" id="KW-0812">Transmembrane</keyword>
<keyword evidence="2" id="KW-0926">Vacuole</keyword>
<evidence type="ECO:0000313" key="8">
    <source>
        <dbReference type="EMBL" id="CCH61470.1"/>
    </source>
</evidence>
<evidence type="ECO:0000259" key="7">
    <source>
        <dbReference type="PROSITE" id="PS51382"/>
    </source>
</evidence>
<evidence type="ECO:0000256" key="2">
    <source>
        <dbReference type="ARBA" id="ARBA00022554"/>
    </source>
</evidence>
<feature type="transmembrane region" description="Helical" evidence="6">
    <location>
        <begin position="846"/>
        <end position="870"/>
    </location>
</feature>
<keyword evidence="5 6" id="KW-0472">Membrane</keyword>
<dbReference type="GO" id="GO:0033254">
    <property type="term" value="C:vacuolar transporter chaperone complex"/>
    <property type="evidence" value="ECO:0007669"/>
    <property type="project" value="TreeGrafter"/>
</dbReference>
<gene>
    <name evidence="8" type="primary">TBLA0E04150</name>
    <name evidence="8" type="ORF">TBLA_0E04150</name>
</gene>
<dbReference type="GO" id="GO:0007034">
    <property type="term" value="P:vacuolar transport"/>
    <property type="evidence" value="ECO:0007669"/>
    <property type="project" value="TreeGrafter"/>
</dbReference>
<dbReference type="CDD" id="cd14474">
    <property type="entry name" value="SPX_YDR089W"/>
    <property type="match status" value="1"/>
</dbReference>
<dbReference type="OrthoDB" id="5588846at2759"/>
<dbReference type="Proteomes" id="UP000002866">
    <property type="component" value="Chromosome 5"/>
</dbReference>
<dbReference type="PROSITE" id="PS51382">
    <property type="entry name" value="SPX"/>
    <property type="match status" value="1"/>
</dbReference>
<organism evidence="8 9">
    <name type="scientific">Henningerozyma blattae (strain ATCC 34711 / CBS 6284 / DSM 70876 / NBRC 10599 / NRRL Y-10934 / UCD 77-7)</name>
    <name type="common">Yeast</name>
    <name type="synonym">Tetrapisispora blattae</name>
    <dbReference type="NCBI Taxonomy" id="1071380"/>
    <lineage>
        <taxon>Eukaryota</taxon>
        <taxon>Fungi</taxon>
        <taxon>Dikarya</taxon>
        <taxon>Ascomycota</taxon>
        <taxon>Saccharomycotina</taxon>
        <taxon>Saccharomycetes</taxon>
        <taxon>Saccharomycetales</taxon>
        <taxon>Saccharomycetaceae</taxon>
        <taxon>Henningerozyma</taxon>
    </lineage>
</organism>
<keyword evidence="9" id="KW-1185">Reference proteome</keyword>
<dbReference type="PANTHER" id="PTHR46140">
    <property type="entry name" value="VACUOLAR TRANSPORTER CHAPERONE 1-RELATED"/>
    <property type="match status" value="1"/>
</dbReference>
<dbReference type="AlphaFoldDB" id="I2H518"/>
<keyword evidence="4 6" id="KW-1133">Transmembrane helix</keyword>
<protein>
    <recommendedName>
        <fullName evidence="7">SPX domain-containing protein</fullName>
    </recommendedName>
</protein>
<evidence type="ECO:0000256" key="4">
    <source>
        <dbReference type="ARBA" id="ARBA00022989"/>
    </source>
</evidence>
<evidence type="ECO:0000256" key="5">
    <source>
        <dbReference type="ARBA" id="ARBA00023136"/>
    </source>
</evidence>
<dbReference type="InParanoid" id="I2H518"/>
<comment type="subcellular location">
    <subcellularLocation>
        <location evidence="1">Vacuole membrane</location>
        <topology evidence="1">Multi-pass membrane protein</topology>
    </subcellularLocation>
</comment>
<feature type="domain" description="SPX" evidence="7">
    <location>
        <begin position="1"/>
        <end position="144"/>
    </location>
</feature>
<dbReference type="STRING" id="1071380.I2H518"/>
<dbReference type="eggNOG" id="ENOG502SB0X">
    <property type="taxonomic scope" value="Eukaryota"/>
</dbReference>
<dbReference type="RefSeq" id="XP_004180989.1">
    <property type="nucleotide sequence ID" value="XM_004180941.1"/>
</dbReference>
<feature type="transmembrane region" description="Helical" evidence="6">
    <location>
        <begin position="885"/>
        <end position="908"/>
    </location>
</feature>
<dbReference type="InterPro" id="IPR004331">
    <property type="entry name" value="SPX_dom"/>
</dbReference>
<dbReference type="GO" id="GO:0000329">
    <property type="term" value="C:fungal-type vacuole membrane"/>
    <property type="evidence" value="ECO:0007669"/>
    <property type="project" value="TreeGrafter"/>
</dbReference>
<dbReference type="GeneID" id="14496645"/>
<dbReference type="KEGG" id="tbl:TBLA_0E04150"/>
<evidence type="ECO:0000256" key="3">
    <source>
        <dbReference type="ARBA" id="ARBA00022692"/>
    </source>
</evidence>
<dbReference type="GO" id="GO:0042144">
    <property type="term" value="P:vacuole fusion, non-autophagic"/>
    <property type="evidence" value="ECO:0007669"/>
    <property type="project" value="TreeGrafter"/>
</dbReference>
<evidence type="ECO:0000313" key="9">
    <source>
        <dbReference type="Proteomes" id="UP000002866"/>
    </source>
</evidence>
<dbReference type="GO" id="GO:0006799">
    <property type="term" value="P:polyphosphate biosynthetic process"/>
    <property type="evidence" value="ECO:0007669"/>
    <property type="project" value="UniProtKB-ARBA"/>
</dbReference>